<dbReference type="RefSeq" id="XP_062632188.1">
    <property type="nucleotide sequence ID" value="XM_062776204.1"/>
</dbReference>
<accession>A0AAF0YI93</accession>
<evidence type="ECO:0000256" key="2">
    <source>
        <dbReference type="ARBA" id="ARBA00005699"/>
    </source>
</evidence>
<keyword evidence="7" id="KW-0496">Mitochondrion</keyword>
<keyword evidence="3" id="KW-0813">Transport</keyword>
<evidence type="ECO:0000256" key="6">
    <source>
        <dbReference type="ARBA" id="ARBA00023065"/>
    </source>
</evidence>
<dbReference type="GO" id="GO:0015078">
    <property type="term" value="F:proton transmembrane transporter activity"/>
    <property type="evidence" value="ECO:0007669"/>
    <property type="project" value="InterPro"/>
</dbReference>
<keyword evidence="9" id="KW-0066">ATP synthesis</keyword>
<evidence type="ECO:0000256" key="5">
    <source>
        <dbReference type="ARBA" id="ARBA00022781"/>
    </source>
</evidence>
<dbReference type="AlphaFoldDB" id="A0AAF0YI93"/>
<dbReference type="InterPro" id="IPR006808">
    <property type="entry name" value="ATP_synth_F0_gsu_mt"/>
</dbReference>
<dbReference type="GO" id="GO:0031966">
    <property type="term" value="C:mitochondrial membrane"/>
    <property type="evidence" value="ECO:0007669"/>
    <property type="project" value="UniProtKB-SubCell"/>
</dbReference>
<dbReference type="GO" id="GO:0045259">
    <property type="term" value="C:proton-transporting ATP synthase complex"/>
    <property type="evidence" value="ECO:0007669"/>
    <property type="project" value="UniProtKB-KW"/>
</dbReference>
<proteinExistence type="inferred from homology"/>
<name>A0AAF0YI93_9TREE</name>
<comment type="similarity">
    <text evidence="2">Belongs to the ATPase g subunit family.</text>
</comment>
<dbReference type="Pfam" id="PF04718">
    <property type="entry name" value="ATP-synt_G"/>
    <property type="match status" value="1"/>
</dbReference>
<protein>
    <submittedName>
        <fullName evidence="10">ATP synthase subunit g, mitochondrial</fullName>
    </submittedName>
</protein>
<evidence type="ECO:0000256" key="4">
    <source>
        <dbReference type="ARBA" id="ARBA00022547"/>
    </source>
</evidence>
<keyword evidence="11" id="KW-1185">Reference proteome</keyword>
<keyword evidence="8" id="KW-0472">Membrane</keyword>
<keyword evidence="5" id="KW-0375">Hydrogen ion transport</keyword>
<evidence type="ECO:0000256" key="7">
    <source>
        <dbReference type="ARBA" id="ARBA00023128"/>
    </source>
</evidence>
<evidence type="ECO:0000256" key="3">
    <source>
        <dbReference type="ARBA" id="ARBA00022448"/>
    </source>
</evidence>
<reference evidence="10" key="1">
    <citation type="submission" date="2023-10" db="EMBL/GenBank/DDBJ databases">
        <authorList>
            <person name="Noh H."/>
        </authorList>
    </citation>
    <scope>NUCLEOTIDE SEQUENCE</scope>
    <source>
        <strain evidence="10">DUCC4014</strain>
    </source>
</reference>
<dbReference type="Proteomes" id="UP000827549">
    <property type="component" value="Chromosome 7"/>
</dbReference>
<keyword evidence="6" id="KW-0406">Ion transport</keyword>
<keyword evidence="4" id="KW-0138">CF(0)</keyword>
<evidence type="ECO:0000256" key="8">
    <source>
        <dbReference type="ARBA" id="ARBA00023136"/>
    </source>
</evidence>
<dbReference type="GO" id="GO:0015986">
    <property type="term" value="P:proton motive force-driven ATP synthesis"/>
    <property type="evidence" value="ECO:0007669"/>
    <property type="project" value="InterPro"/>
</dbReference>
<organism evidence="10 11">
    <name type="scientific">Vanrija pseudolonga</name>
    <dbReference type="NCBI Taxonomy" id="143232"/>
    <lineage>
        <taxon>Eukaryota</taxon>
        <taxon>Fungi</taxon>
        <taxon>Dikarya</taxon>
        <taxon>Basidiomycota</taxon>
        <taxon>Agaricomycotina</taxon>
        <taxon>Tremellomycetes</taxon>
        <taxon>Trichosporonales</taxon>
        <taxon>Trichosporonaceae</taxon>
        <taxon>Vanrija</taxon>
    </lineage>
</organism>
<gene>
    <name evidence="10" type="primary">ATP20</name>
    <name evidence="10" type="ORF">LOC62_07G009650</name>
</gene>
<sequence>MVRPQIANAARAVGRRANSTQANPQVQKAVQQASQIYAQGAQTVKRVAGPVGDRVGSLLGAYRAPLTYNWNVFTSLVRQVYKAEKLAPPTHLSQWATAYANIWARASSPAWWRSALESGEWAKVAIAAVEAYGIFKIGEIIGRRHIVGYKIKEPAAAAH</sequence>
<dbReference type="GeneID" id="87812811"/>
<dbReference type="EMBL" id="CP086720">
    <property type="protein sequence ID" value="WOO86162.1"/>
    <property type="molecule type" value="Genomic_DNA"/>
</dbReference>
<evidence type="ECO:0000256" key="1">
    <source>
        <dbReference type="ARBA" id="ARBA00004325"/>
    </source>
</evidence>
<evidence type="ECO:0000313" key="11">
    <source>
        <dbReference type="Proteomes" id="UP000827549"/>
    </source>
</evidence>
<evidence type="ECO:0000256" key="9">
    <source>
        <dbReference type="ARBA" id="ARBA00023310"/>
    </source>
</evidence>
<comment type="subcellular location">
    <subcellularLocation>
        <location evidence="1">Mitochondrion membrane</location>
    </subcellularLocation>
</comment>
<evidence type="ECO:0000313" key="10">
    <source>
        <dbReference type="EMBL" id="WOO86162.1"/>
    </source>
</evidence>